<evidence type="ECO:0000313" key="6">
    <source>
        <dbReference type="Proteomes" id="UP000177528"/>
    </source>
</evidence>
<dbReference type="PANTHER" id="PTHR43320">
    <property type="entry name" value="SUGAR KINASE"/>
    <property type="match status" value="1"/>
</dbReference>
<reference evidence="5 6" key="1">
    <citation type="journal article" date="2016" name="Nat. Commun.">
        <title>Thousands of microbial genomes shed light on interconnected biogeochemical processes in an aquifer system.</title>
        <authorList>
            <person name="Anantharaman K."/>
            <person name="Brown C.T."/>
            <person name="Hug L.A."/>
            <person name="Sharon I."/>
            <person name="Castelle C.J."/>
            <person name="Probst A.J."/>
            <person name="Thomas B.C."/>
            <person name="Singh A."/>
            <person name="Wilkins M.J."/>
            <person name="Karaoz U."/>
            <person name="Brodie E.L."/>
            <person name="Williams K.H."/>
            <person name="Hubbard S.S."/>
            <person name="Banfield J.F."/>
        </authorList>
    </citation>
    <scope>NUCLEOTIDE SEQUENCE [LARGE SCALE GENOMIC DNA]</scope>
</reference>
<dbReference type="InterPro" id="IPR052700">
    <property type="entry name" value="Carb_kinase_PfkB-like"/>
</dbReference>
<dbReference type="GO" id="GO:0016301">
    <property type="term" value="F:kinase activity"/>
    <property type="evidence" value="ECO:0007669"/>
    <property type="project" value="UniProtKB-KW"/>
</dbReference>
<dbReference type="Pfam" id="PF00294">
    <property type="entry name" value="PfkB"/>
    <property type="match status" value="1"/>
</dbReference>
<dbReference type="Proteomes" id="UP000177528">
    <property type="component" value="Unassembled WGS sequence"/>
</dbReference>
<dbReference type="SUPFAM" id="SSF53613">
    <property type="entry name" value="Ribokinase-like"/>
    <property type="match status" value="1"/>
</dbReference>
<dbReference type="EMBL" id="MHHR01000014">
    <property type="protein sequence ID" value="OGY34358.1"/>
    <property type="molecule type" value="Genomic_DNA"/>
</dbReference>
<dbReference type="InterPro" id="IPR029056">
    <property type="entry name" value="Ribokinase-like"/>
</dbReference>
<protein>
    <recommendedName>
        <fullName evidence="4">Carbohydrate kinase PfkB domain-containing protein</fullName>
    </recommendedName>
</protein>
<organism evidence="5 6">
    <name type="scientific">Candidatus Andersenbacteria bacterium RIFCSPHIGHO2_12_FULL_45_11</name>
    <dbReference type="NCBI Taxonomy" id="1797281"/>
    <lineage>
        <taxon>Bacteria</taxon>
        <taxon>Candidatus Anderseniibacteriota</taxon>
    </lineage>
</organism>
<dbReference type="PANTHER" id="PTHR43320:SF3">
    <property type="entry name" value="CARBOHYDRATE KINASE PFKB DOMAIN-CONTAINING PROTEIN"/>
    <property type="match status" value="1"/>
</dbReference>
<keyword evidence="3" id="KW-0418">Kinase</keyword>
<dbReference type="AlphaFoldDB" id="A0A1G1X2X5"/>
<dbReference type="InterPro" id="IPR011611">
    <property type="entry name" value="PfkB_dom"/>
</dbReference>
<evidence type="ECO:0000256" key="1">
    <source>
        <dbReference type="ARBA" id="ARBA00010688"/>
    </source>
</evidence>
<comment type="caution">
    <text evidence="5">The sequence shown here is derived from an EMBL/GenBank/DDBJ whole genome shotgun (WGS) entry which is preliminary data.</text>
</comment>
<feature type="domain" description="Carbohydrate kinase PfkB" evidence="4">
    <location>
        <begin position="51"/>
        <end position="302"/>
    </location>
</feature>
<name>A0A1G1X2X5_9BACT</name>
<sequence>MDIVAIGDSTEDIFLGLHDASVQCAIDGHSCMLCLDYGEKIGVDSKTIISAVGNAANHAIGVARLGCSTGIYTIVGDDDEGKRALEIFQQNKVDTAFVAIDAKHGTNLSIVINFKSERTILVYHEPRTYTLPDLASPSWIYLTSASEGGVEVLHQQVVAYLELHPNVRVAFNPGTHQIKLGKDLLMPLLAKTAIIFVNREEAARVLEVETRDVKVLAKAFHDIGISTVVITDGPDGSYASDGRQIYHLARFPVKEVERTGAGDAYGSGFLAALVNKKTIPEAMQWGGANAASVVQHIGGREGLLEQGAIAHMIQEYVDITPRVFDTI</sequence>
<evidence type="ECO:0000256" key="2">
    <source>
        <dbReference type="ARBA" id="ARBA00022679"/>
    </source>
</evidence>
<accession>A0A1G1X2X5</accession>
<keyword evidence="2" id="KW-0808">Transferase</keyword>
<comment type="similarity">
    <text evidence="1">Belongs to the carbohydrate kinase PfkB family.</text>
</comment>
<proteinExistence type="inferred from homology"/>
<evidence type="ECO:0000256" key="3">
    <source>
        <dbReference type="ARBA" id="ARBA00022777"/>
    </source>
</evidence>
<evidence type="ECO:0000259" key="4">
    <source>
        <dbReference type="Pfam" id="PF00294"/>
    </source>
</evidence>
<gene>
    <name evidence="5" type="ORF">A3D99_02495</name>
</gene>
<evidence type="ECO:0000313" key="5">
    <source>
        <dbReference type="EMBL" id="OGY34358.1"/>
    </source>
</evidence>
<dbReference type="Gene3D" id="3.40.1190.20">
    <property type="match status" value="1"/>
</dbReference>